<dbReference type="SUPFAM" id="SSF54373">
    <property type="entry name" value="FAD-linked reductases, C-terminal domain"/>
    <property type="match status" value="1"/>
</dbReference>
<dbReference type="Pfam" id="PF05199">
    <property type="entry name" value="GMC_oxred_C"/>
    <property type="match status" value="1"/>
</dbReference>
<feature type="binding site" evidence="3">
    <location>
        <position position="231"/>
    </location>
    <ligand>
        <name>FAD</name>
        <dbReference type="ChEBI" id="CHEBI:57692"/>
    </ligand>
</feature>
<evidence type="ECO:0000256" key="3">
    <source>
        <dbReference type="PIRSR" id="PIRSR000137-2"/>
    </source>
</evidence>
<keyword evidence="8" id="KW-1185">Reference proteome</keyword>
<feature type="binding site" evidence="3">
    <location>
        <begin position="503"/>
        <end position="504"/>
    </location>
    <ligand>
        <name>FAD</name>
        <dbReference type="ChEBI" id="CHEBI:57692"/>
    </ligand>
</feature>
<dbReference type="Proteomes" id="UP001321760">
    <property type="component" value="Unassembled WGS sequence"/>
</dbReference>
<evidence type="ECO:0000313" key="8">
    <source>
        <dbReference type="Proteomes" id="UP001321760"/>
    </source>
</evidence>
<evidence type="ECO:0000313" key="7">
    <source>
        <dbReference type="EMBL" id="KAK4447766.1"/>
    </source>
</evidence>
<dbReference type="Gene3D" id="3.30.560.10">
    <property type="entry name" value="Glucose Oxidase, domain 3"/>
    <property type="match status" value="1"/>
</dbReference>
<dbReference type="InterPro" id="IPR012132">
    <property type="entry name" value="GMC_OxRdtase"/>
</dbReference>
<feature type="binding site" evidence="3">
    <location>
        <begin position="93"/>
        <end position="96"/>
    </location>
    <ligand>
        <name>FAD</name>
        <dbReference type="ChEBI" id="CHEBI:57692"/>
    </ligand>
</feature>
<feature type="domain" description="Glucose-methanol-choline oxidoreductase N-terminal" evidence="5">
    <location>
        <begin position="83"/>
        <end position="106"/>
    </location>
</feature>
<gene>
    <name evidence="7" type="ORF">QBC34DRAFT_302409</name>
</gene>
<keyword evidence="3 4" id="KW-0274">FAD</keyword>
<keyword evidence="4" id="KW-0285">Flavoprotein</keyword>
<dbReference type="AlphaFoldDB" id="A0AAV9GJA7"/>
<dbReference type="SUPFAM" id="SSF51905">
    <property type="entry name" value="FAD/NAD(P)-binding domain"/>
    <property type="match status" value="1"/>
</dbReference>
<accession>A0AAV9GJA7</accession>
<dbReference type="InterPro" id="IPR000172">
    <property type="entry name" value="GMC_OxRdtase_N"/>
</dbReference>
<dbReference type="PROSITE" id="PS00624">
    <property type="entry name" value="GMC_OXRED_2"/>
    <property type="match status" value="1"/>
</dbReference>
<evidence type="ECO:0000259" key="6">
    <source>
        <dbReference type="PROSITE" id="PS00624"/>
    </source>
</evidence>
<dbReference type="GO" id="GO:0016614">
    <property type="term" value="F:oxidoreductase activity, acting on CH-OH group of donors"/>
    <property type="evidence" value="ECO:0007669"/>
    <property type="project" value="InterPro"/>
</dbReference>
<feature type="domain" description="Glucose-methanol-choline oxidoreductase N-terminal" evidence="6">
    <location>
        <begin position="262"/>
        <end position="276"/>
    </location>
</feature>
<dbReference type="PIRSF" id="PIRSF000137">
    <property type="entry name" value="Alcohol_oxidase"/>
    <property type="match status" value="1"/>
</dbReference>
<dbReference type="PANTHER" id="PTHR11552:SF134">
    <property type="entry name" value="GLUCOSE-METHANOL-CHOLINE OXIDOREDUCTASE N-TERMINAL DOMAIN-CONTAINING PROTEIN"/>
    <property type="match status" value="1"/>
</dbReference>
<dbReference type="PANTHER" id="PTHR11552">
    <property type="entry name" value="GLUCOSE-METHANOL-CHOLINE GMC OXIDOREDUCTASE"/>
    <property type="match status" value="1"/>
</dbReference>
<comment type="caution">
    <text evidence="7">The sequence shown here is derived from an EMBL/GenBank/DDBJ whole genome shotgun (WGS) entry which is preliminary data.</text>
</comment>
<evidence type="ECO:0000256" key="4">
    <source>
        <dbReference type="RuleBase" id="RU003968"/>
    </source>
</evidence>
<dbReference type="Pfam" id="PF00732">
    <property type="entry name" value="GMC_oxred_N"/>
    <property type="match status" value="1"/>
</dbReference>
<comment type="similarity">
    <text evidence="1 4">Belongs to the GMC oxidoreductase family.</text>
</comment>
<proteinExistence type="inferred from homology"/>
<reference evidence="7" key="2">
    <citation type="submission" date="2023-05" db="EMBL/GenBank/DDBJ databases">
        <authorList>
            <consortium name="Lawrence Berkeley National Laboratory"/>
            <person name="Steindorff A."/>
            <person name="Hensen N."/>
            <person name="Bonometti L."/>
            <person name="Westerberg I."/>
            <person name="Brannstrom I.O."/>
            <person name="Guillou S."/>
            <person name="Cros-Aarteil S."/>
            <person name="Calhoun S."/>
            <person name="Haridas S."/>
            <person name="Kuo A."/>
            <person name="Mondo S."/>
            <person name="Pangilinan J."/>
            <person name="Riley R."/>
            <person name="Labutti K."/>
            <person name="Andreopoulos B."/>
            <person name="Lipzen A."/>
            <person name="Chen C."/>
            <person name="Yanf M."/>
            <person name="Daum C."/>
            <person name="Ng V."/>
            <person name="Clum A."/>
            <person name="Ohm R."/>
            <person name="Martin F."/>
            <person name="Silar P."/>
            <person name="Natvig D."/>
            <person name="Lalanne C."/>
            <person name="Gautier V."/>
            <person name="Ament-Velasquez S.L."/>
            <person name="Kruys A."/>
            <person name="Hutchinson M.I."/>
            <person name="Powell A.J."/>
            <person name="Barry K."/>
            <person name="Miller A.N."/>
            <person name="Grigoriev I.V."/>
            <person name="Debuchy R."/>
            <person name="Gladieux P."/>
            <person name="Thoren M.H."/>
            <person name="Johannesson H."/>
        </authorList>
    </citation>
    <scope>NUCLEOTIDE SEQUENCE</scope>
    <source>
        <strain evidence="7">PSN243</strain>
    </source>
</reference>
<protein>
    <recommendedName>
        <fullName evidence="5 6">Glucose-methanol-choline oxidoreductase N-terminal domain-containing protein</fullName>
    </recommendedName>
</protein>
<dbReference type="Gene3D" id="3.50.50.60">
    <property type="entry name" value="FAD/NAD(P)-binding domain"/>
    <property type="match status" value="1"/>
</dbReference>
<sequence>MASEYDFIIVGSGPAGSALAYGLAQSSKGPKILILEAGGPNDDKNLRVDGQRWLTFQSKDMNWGYKTVPQKHAANREIDYSRGKGLGGSSAINFGVFTAGARGDYDEWARLADDDSFDWEHAQAHLKQLESFHAETPAGLDTSKYVAPKPEDHGSSGPLDVGFADEWESDLLPSMDLFDKAGFSLNPDHNSGNPIGASVLISSAHKGSRSTAADLLKKLPDNVTIKTNSTVQRVILEGKKAVGVEVDGVRYMAAKEVILSAGSLDTPRILMHSGIGPADQLAKHGISTIVDAPALGQGLRDHAFTLIAYKRTPESGSGRSSFYGTKNQAVQDAALEQWKIDGTGPWSKYATEAVIGYFKLNESFTSSPEFLALPAAEQAYLNHETVPHYEVFTHFPLQWFIPNFPDEDLDYASFLVFLYNSQANGTVELQSADPSVPLLFDPKFLEHEFDRRAAITSLREVVNRIAESPEFSKDTVGTIAAPPPSATDEELLAYWQQTIASSWHMTGTAKMGKPGAKDAVVDKDFRVFGIEGLRIADMSVVPVLASCHTQAVAYITGLTAAEKLKKEHCL</sequence>
<name>A0AAV9GJA7_9PEZI</name>
<dbReference type="InterPro" id="IPR007867">
    <property type="entry name" value="GMC_OxRtase_C"/>
</dbReference>
<dbReference type="GO" id="GO:0050660">
    <property type="term" value="F:flavin adenine dinucleotide binding"/>
    <property type="evidence" value="ECO:0007669"/>
    <property type="project" value="InterPro"/>
</dbReference>
<dbReference type="EMBL" id="MU865947">
    <property type="protein sequence ID" value="KAK4447766.1"/>
    <property type="molecule type" value="Genomic_DNA"/>
</dbReference>
<evidence type="ECO:0000256" key="2">
    <source>
        <dbReference type="PIRSR" id="PIRSR000137-1"/>
    </source>
</evidence>
<reference evidence="7" key="1">
    <citation type="journal article" date="2023" name="Mol. Phylogenet. Evol.">
        <title>Genome-scale phylogeny and comparative genomics of the fungal order Sordariales.</title>
        <authorList>
            <person name="Hensen N."/>
            <person name="Bonometti L."/>
            <person name="Westerberg I."/>
            <person name="Brannstrom I.O."/>
            <person name="Guillou S."/>
            <person name="Cros-Aarteil S."/>
            <person name="Calhoun S."/>
            <person name="Haridas S."/>
            <person name="Kuo A."/>
            <person name="Mondo S."/>
            <person name="Pangilinan J."/>
            <person name="Riley R."/>
            <person name="LaButti K."/>
            <person name="Andreopoulos B."/>
            <person name="Lipzen A."/>
            <person name="Chen C."/>
            <person name="Yan M."/>
            <person name="Daum C."/>
            <person name="Ng V."/>
            <person name="Clum A."/>
            <person name="Steindorff A."/>
            <person name="Ohm R.A."/>
            <person name="Martin F."/>
            <person name="Silar P."/>
            <person name="Natvig D.O."/>
            <person name="Lalanne C."/>
            <person name="Gautier V."/>
            <person name="Ament-Velasquez S.L."/>
            <person name="Kruys A."/>
            <person name="Hutchinson M.I."/>
            <person name="Powell A.J."/>
            <person name="Barry K."/>
            <person name="Miller A.N."/>
            <person name="Grigoriev I.V."/>
            <person name="Debuchy R."/>
            <person name="Gladieux P."/>
            <person name="Hiltunen Thoren M."/>
            <person name="Johannesson H."/>
        </authorList>
    </citation>
    <scope>NUCLEOTIDE SEQUENCE</scope>
    <source>
        <strain evidence="7">PSN243</strain>
    </source>
</reference>
<evidence type="ECO:0000256" key="1">
    <source>
        <dbReference type="ARBA" id="ARBA00010790"/>
    </source>
</evidence>
<feature type="active site" description="Proton donor" evidence="2">
    <location>
        <position position="504"/>
    </location>
</feature>
<organism evidence="7 8">
    <name type="scientific">Podospora aff. communis PSN243</name>
    <dbReference type="NCBI Taxonomy" id="3040156"/>
    <lineage>
        <taxon>Eukaryota</taxon>
        <taxon>Fungi</taxon>
        <taxon>Dikarya</taxon>
        <taxon>Ascomycota</taxon>
        <taxon>Pezizomycotina</taxon>
        <taxon>Sordariomycetes</taxon>
        <taxon>Sordariomycetidae</taxon>
        <taxon>Sordariales</taxon>
        <taxon>Podosporaceae</taxon>
        <taxon>Podospora</taxon>
    </lineage>
</organism>
<dbReference type="PROSITE" id="PS00623">
    <property type="entry name" value="GMC_OXRED_1"/>
    <property type="match status" value="1"/>
</dbReference>
<comment type="cofactor">
    <cofactor evidence="3">
        <name>FAD</name>
        <dbReference type="ChEBI" id="CHEBI:57692"/>
    </cofactor>
</comment>
<feature type="active site" description="Proton acceptor" evidence="2">
    <location>
        <position position="548"/>
    </location>
</feature>
<dbReference type="InterPro" id="IPR036188">
    <property type="entry name" value="FAD/NAD-bd_sf"/>
</dbReference>
<evidence type="ECO:0000259" key="5">
    <source>
        <dbReference type="PROSITE" id="PS00623"/>
    </source>
</evidence>